<proteinExistence type="predicted"/>
<dbReference type="EMBL" id="JAOYFB010000039">
    <property type="protein sequence ID" value="KAK4029053.1"/>
    <property type="molecule type" value="Genomic_DNA"/>
</dbReference>
<organism evidence="1 2">
    <name type="scientific">Daphnia magna</name>
    <dbReference type="NCBI Taxonomy" id="35525"/>
    <lineage>
        <taxon>Eukaryota</taxon>
        <taxon>Metazoa</taxon>
        <taxon>Ecdysozoa</taxon>
        <taxon>Arthropoda</taxon>
        <taxon>Crustacea</taxon>
        <taxon>Branchiopoda</taxon>
        <taxon>Diplostraca</taxon>
        <taxon>Cladocera</taxon>
        <taxon>Anomopoda</taxon>
        <taxon>Daphniidae</taxon>
        <taxon>Daphnia</taxon>
    </lineage>
</organism>
<reference evidence="1 2" key="1">
    <citation type="journal article" date="2023" name="Nucleic Acids Res.">
        <title>The hologenome of Daphnia magna reveals possible DNA methylation and microbiome-mediated evolution of the host genome.</title>
        <authorList>
            <person name="Chaturvedi A."/>
            <person name="Li X."/>
            <person name="Dhandapani V."/>
            <person name="Marshall H."/>
            <person name="Kissane S."/>
            <person name="Cuenca-Cambronero M."/>
            <person name="Asole G."/>
            <person name="Calvet F."/>
            <person name="Ruiz-Romero M."/>
            <person name="Marangio P."/>
            <person name="Guigo R."/>
            <person name="Rago D."/>
            <person name="Mirbahai L."/>
            <person name="Eastwood N."/>
            <person name="Colbourne J.K."/>
            <person name="Zhou J."/>
            <person name="Mallon E."/>
            <person name="Orsini L."/>
        </authorList>
    </citation>
    <scope>NUCLEOTIDE SEQUENCE [LARGE SCALE GENOMIC DNA]</scope>
    <source>
        <strain evidence="1">LRV0_1</strain>
    </source>
</reference>
<name>A0ABR0AVB3_9CRUS</name>
<keyword evidence="2" id="KW-1185">Reference proteome</keyword>
<evidence type="ECO:0000313" key="2">
    <source>
        <dbReference type="Proteomes" id="UP001234178"/>
    </source>
</evidence>
<accession>A0ABR0AVB3</accession>
<comment type="caution">
    <text evidence="1">The sequence shown here is derived from an EMBL/GenBank/DDBJ whole genome shotgun (WGS) entry which is preliminary data.</text>
</comment>
<sequence>MEAISDLILEGNRELQRKWLGLSPTLIGSPSDPILRAYLMVKACKLECSPMTARGFAKFPILSPVKSQSEEKRRRRLRRLAFKNATSVLALRSLLAGSKDERFHREKCYMSPDGAEGIQQGPST</sequence>
<evidence type="ECO:0000313" key="1">
    <source>
        <dbReference type="EMBL" id="KAK4029053.1"/>
    </source>
</evidence>
<dbReference type="Proteomes" id="UP001234178">
    <property type="component" value="Unassembled WGS sequence"/>
</dbReference>
<gene>
    <name evidence="1" type="ORF">OUZ56_022065</name>
</gene>
<protein>
    <submittedName>
        <fullName evidence="1">Uncharacterized protein</fullName>
    </submittedName>
</protein>